<sequence>MQTYAREITDTSLLADDMLAVLPASLAGLARNTWLKLANKADDWYHDARNQLKHPVADKWLKDISQSFANSTLPFDISASDGDIIEYGRALALKFNRFYSEHVQFWTKLNQSDFAVLFTVANQYIDVLHAFIKKSTTTTVLRSWLHCWLKCHLICPTNILKTVCTRLIALLLVCYRVHFG</sequence>
<dbReference type="Proteomes" id="UP000832011">
    <property type="component" value="Chromosome"/>
</dbReference>
<evidence type="ECO:0000313" key="2">
    <source>
        <dbReference type="Proteomes" id="UP000832011"/>
    </source>
</evidence>
<protein>
    <submittedName>
        <fullName evidence="1">Uncharacterized protein</fullName>
    </submittedName>
</protein>
<dbReference type="RefSeq" id="WP_244796811.1">
    <property type="nucleotide sequence ID" value="NZ_CP091511.1"/>
</dbReference>
<gene>
    <name evidence="1" type="ORF">LVJ82_04680</name>
</gene>
<proteinExistence type="predicted"/>
<accession>A0ABY4E459</accession>
<dbReference type="EMBL" id="CP091511">
    <property type="protein sequence ID" value="UOO90287.1"/>
    <property type="molecule type" value="Genomic_DNA"/>
</dbReference>
<name>A0ABY4E459_9NEIS</name>
<keyword evidence="2" id="KW-1185">Reference proteome</keyword>
<evidence type="ECO:0000313" key="1">
    <source>
        <dbReference type="EMBL" id="UOO90287.1"/>
    </source>
</evidence>
<organism evidence="1 2">
    <name type="scientific">Vitreoscilla massiliensis</name>
    <dbReference type="NCBI Taxonomy" id="1689272"/>
    <lineage>
        <taxon>Bacteria</taxon>
        <taxon>Pseudomonadati</taxon>
        <taxon>Pseudomonadota</taxon>
        <taxon>Betaproteobacteria</taxon>
        <taxon>Neisseriales</taxon>
        <taxon>Neisseriaceae</taxon>
        <taxon>Vitreoscilla</taxon>
    </lineage>
</organism>
<reference evidence="1 2" key="1">
    <citation type="journal article" date="2022" name="Res Sq">
        <title>Evolution of multicellular longitudinally dividing oral cavity symbionts (Neisseriaceae).</title>
        <authorList>
            <person name="Nyongesa S."/>
            <person name="Weber P."/>
            <person name="Bernet E."/>
            <person name="Pullido F."/>
            <person name="Nieckarz M."/>
            <person name="Delaby M."/>
            <person name="Nieves C."/>
            <person name="Viehboeck T."/>
            <person name="Krause N."/>
            <person name="Rivera-Millot A."/>
            <person name="Nakamura A."/>
            <person name="Vischer N."/>
            <person name="VanNieuwenhze M."/>
            <person name="Brun Y."/>
            <person name="Cava F."/>
            <person name="Bulgheresi S."/>
            <person name="Veyrier F."/>
        </authorList>
    </citation>
    <scope>NUCLEOTIDE SEQUENCE [LARGE SCALE GENOMIC DNA]</scope>
    <source>
        <strain evidence="1 2">SN4</strain>
    </source>
</reference>